<protein>
    <submittedName>
        <fullName evidence="4">N-acetyltransferase Hpa4</fullName>
    </submittedName>
</protein>
<dbReference type="PATRIC" id="fig|932677.3.peg.3702"/>
<evidence type="ECO:0000313" key="4">
    <source>
        <dbReference type="EMBL" id="BAK13288.1"/>
    </source>
</evidence>
<keyword evidence="1" id="KW-0808">Transferase</keyword>
<dbReference type="Gene3D" id="3.40.630.30">
    <property type="match status" value="1"/>
</dbReference>
<dbReference type="CDD" id="cd04301">
    <property type="entry name" value="NAT_SF"/>
    <property type="match status" value="1"/>
</dbReference>
<dbReference type="SUPFAM" id="SSF55729">
    <property type="entry name" value="Acyl-CoA N-acyltransferases (Nat)"/>
    <property type="match status" value="1"/>
</dbReference>
<reference evidence="5" key="1">
    <citation type="journal article" date="2012" name="Appl. Microbiol. Biotechnol.">
        <title>The complete genome sequence of Pantoea ananatis AJ13355, an organism with great biotechnological potential.</title>
        <authorList>
            <person name="Hara Y."/>
            <person name="Kadotani N."/>
            <person name="Izui H."/>
            <person name="Katashkina J.I."/>
            <person name="Kuvaeva T.M."/>
            <person name="Andreeva I.G."/>
            <person name="Golubeva L.I."/>
            <person name="Malko D.B."/>
            <person name="Makeev V.J."/>
            <person name="Mashko S.V."/>
            <person name="Kozlov Y.I."/>
        </authorList>
    </citation>
    <scope>NUCLEOTIDE SEQUENCE [LARGE SCALE GENOMIC DNA]</scope>
    <source>
        <strain evidence="5">AJ13355</strain>
    </source>
</reference>
<dbReference type="KEGG" id="paj:PAJ_3208"/>
<dbReference type="Pfam" id="PF00583">
    <property type="entry name" value="Acetyltransf_1"/>
    <property type="match status" value="1"/>
</dbReference>
<organism evidence="4 5">
    <name type="scientific">Pantoea ananatis (strain AJ13355)</name>
    <dbReference type="NCBI Taxonomy" id="932677"/>
    <lineage>
        <taxon>Bacteria</taxon>
        <taxon>Pseudomonadati</taxon>
        <taxon>Pseudomonadota</taxon>
        <taxon>Gammaproteobacteria</taxon>
        <taxon>Enterobacterales</taxon>
        <taxon>Erwiniaceae</taxon>
        <taxon>Pantoea</taxon>
    </lineage>
</organism>
<dbReference type="InterPro" id="IPR016181">
    <property type="entry name" value="Acyl_CoA_acyltransferase"/>
</dbReference>
<dbReference type="PANTHER" id="PTHR10545:SF42">
    <property type="entry name" value="ACETYLTRANSFERASE"/>
    <property type="match status" value="1"/>
</dbReference>
<gene>
    <name evidence="4" type="primary">hpa4</name>
    <name evidence="4" type="ordered locus">PAJ_3208</name>
</gene>
<dbReference type="InterPro" id="IPR000182">
    <property type="entry name" value="GNAT_dom"/>
</dbReference>
<sequence>MSSLSCCFNQKEFPMLKVRKAIPEDYSAWLTLWKGYLHFYGQNLDDAVTLSTWQRIQSPESALMCWLAEFDGKVTGFVVCVIHEGTWFTQPVCYLEDLFVEENARGVGAGKALITRVCDEAREAGWAKVYWVTNENNPARKLYDKLAQVDDVVRYNIRF</sequence>
<evidence type="ECO:0000256" key="1">
    <source>
        <dbReference type="ARBA" id="ARBA00022679"/>
    </source>
</evidence>
<dbReference type="InterPro" id="IPR051016">
    <property type="entry name" value="Diverse_Substrate_AcTransf"/>
</dbReference>
<evidence type="ECO:0000256" key="2">
    <source>
        <dbReference type="ARBA" id="ARBA00023315"/>
    </source>
</evidence>
<proteinExistence type="predicted"/>
<dbReference type="GO" id="GO:0008080">
    <property type="term" value="F:N-acetyltransferase activity"/>
    <property type="evidence" value="ECO:0007669"/>
    <property type="project" value="TreeGrafter"/>
</dbReference>
<dbReference type="Proteomes" id="UP000006690">
    <property type="component" value="Chromosome"/>
</dbReference>
<keyword evidence="2" id="KW-0012">Acyltransferase</keyword>
<feature type="domain" description="N-acetyltransferase" evidence="3">
    <location>
        <begin position="16"/>
        <end position="159"/>
    </location>
</feature>
<dbReference type="PANTHER" id="PTHR10545">
    <property type="entry name" value="DIAMINE N-ACETYLTRANSFERASE"/>
    <property type="match status" value="1"/>
</dbReference>
<dbReference type="HOGENOM" id="CLU_013985_32_1_6"/>
<dbReference type="PROSITE" id="PS51186">
    <property type="entry name" value="GNAT"/>
    <property type="match status" value="1"/>
</dbReference>
<evidence type="ECO:0000313" key="5">
    <source>
        <dbReference type="Proteomes" id="UP000006690"/>
    </source>
</evidence>
<evidence type="ECO:0000259" key="3">
    <source>
        <dbReference type="PROSITE" id="PS51186"/>
    </source>
</evidence>
<dbReference type="AlphaFoldDB" id="A0A0H3L5U2"/>
<accession>A0A0H3L5U2</accession>
<dbReference type="EMBL" id="AP012032">
    <property type="protein sequence ID" value="BAK13288.1"/>
    <property type="molecule type" value="Genomic_DNA"/>
</dbReference>
<dbReference type="eggNOG" id="COG0456">
    <property type="taxonomic scope" value="Bacteria"/>
</dbReference>
<name>A0A0H3L5U2_PANAA</name>